<protein>
    <submittedName>
        <fullName evidence="2">Uncharacterized protein</fullName>
    </submittedName>
</protein>
<dbReference type="AlphaFoldDB" id="A0A518IPQ8"/>
<evidence type="ECO:0000256" key="1">
    <source>
        <dbReference type="SAM" id="MobiDB-lite"/>
    </source>
</evidence>
<feature type="compositionally biased region" description="Basic and acidic residues" evidence="1">
    <location>
        <begin position="39"/>
        <end position="50"/>
    </location>
</feature>
<name>A0A518IPQ8_9BACT</name>
<reference evidence="2 3" key="1">
    <citation type="submission" date="2019-02" db="EMBL/GenBank/DDBJ databases">
        <title>Deep-cultivation of Planctomycetes and their phenomic and genomic characterization uncovers novel biology.</title>
        <authorList>
            <person name="Wiegand S."/>
            <person name="Jogler M."/>
            <person name="Boedeker C."/>
            <person name="Pinto D."/>
            <person name="Vollmers J."/>
            <person name="Rivas-Marin E."/>
            <person name="Kohn T."/>
            <person name="Peeters S.H."/>
            <person name="Heuer A."/>
            <person name="Rast P."/>
            <person name="Oberbeckmann S."/>
            <person name="Bunk B."/>
            <person name="Jeske O."/>
            <person name="Meyerdierks A."/>
            <person name="Storesund J.E."/>
            <person name="Kallscheuer N."/>
            <person name="Luecker S."/>
            <person name="Lage O.M."/>
            <person name="Pohl T."/>
            <person name="Merkel B.J."/>
            <person name="Hornburger P."/>
            <person name="Mueller R.-W."/>
            <person name="Bruemmer F."/>
            <person name="Labrenz M."/>
            <person name="Spormann A.M."/>
            <person name="Op den Camp H."/>
            <person name="Overmann J."/>
            <person name="Amann R."/>
            <person name="Jetten M.S.M."/>
            <person name="Mascher T."/>
            <person name="Medema M.H."/>
            <person name="Devos D.P."/>
            <person name="Kaster A.-K."/>
            <person name="Ovreas L."/>
            <person name="Rohde M."/>
            <person name="Galperin M.Y."/>
            <person name="Jogler C."/>
        </authorList>
    </citation>
    <scope>NUCLEOTIDE SEQUENCE [LARGE SCALE GENOMIC DNA]</scope>
    <source>
        <strain evidence="2 3">Mal33</strain>
    </source>
</reference>
<proteinExistence type="predicted"/>
<accession>A0A518IPQ8</accession>
<feature type="compositionally biased region" description="Basic and acidic residues" evidence="1">
    <location>
        <begin position="21"/>
        <end position="30"/>
    </location>
</feature>
<gene>
    <name evidence="2" type="ORF">Mal33_10180</name>
</gene>
<organism evidence="2 3">
    <name type="scientific">Rosistilla oblonga</name>
    <dbReference type="NCBI Taxonomy" id="2527990"/>
    <lineage>
        <taxon>Bacteria</taxon>
        <taxon>Pseudomonadati</taxon>
        <taxon>Planctomycetota</taxon>
        <taxon>Planctomycetia</taxon>
        <taxon>Pirellulales</taxon>
        <taxon>Pirellulaceae</taxon>
        <taxon>Rosistilla</taxon>
    </lineage>
</organism>
<feature type="region of interest" description="Disordered" evidence="1">
    <location>
        <begin position="17"/>
        <end position="50"/>
    </location>
</feature>
<evidence type="ECO:0000313" key="2">
    <source>
        <dbReference type="EMBL" id="QDV55050.1"/>
    </source>
</evidence>
<keyword evidence="3" id="KW-1185">Reference proteome</keyword>
<dbReference type="EMBL" id="CP036318">
    <property type="protein sequence ID" value="QDV55050.1"/>
    <property type="molecule type" value="Genomic_DNA"/>
</dbReference>
<sequence>MLTAKQAVTNLVSSFVTRQASRSDSRRDFRNPPWPQSLDDFRYAKSTETL</sequence>
<dbReference type="Proteomes" id="UP000316770">
    <property type="component" value="Chromosome"/>
</dbReference>
<evidence type="ECO:0000313" key="3">
    <source>
        <dbReference type="Proteomes" id="UP000316770"/>
    </source>
</evidence>